<organism evidence="1 2">
    <name type="scientific">Lentibacter algarum</name>
    <dbReference type="NCBI Taxonomy" id="576131"/>
    <lineage>
        <taxon>Bacteria</taxon>
        <taxon>Pseudomonadati</taxon>
        <taxon>Pseudomonadota</taxon>
        <taxon>Alphaproteobacteria</taxon>
        <taxon>Rhodobacterales</taxon>
        <taxon>Roseobacteraceae</taxon>
        <taxon>Lentibacter</taxon>
    </lineage>
</organism>
<evidence type="ECO:0000313" key="2">
    <source>
        <dbReference type="Proteomes" id="UP000199026"/>
    </source>
</evidence>
<dbReference type="AlphaFoldDB" id="A0A1H3NAD9"/>
<accession>A0A1H3NAD9</accession>
<evidence type="ECO:0000313" key="1">
    <source>
        <dbReference type="EMBL" id="SDY85911.1"/>
    </source>
</evidence>
<proteinExistence type="predicted"/>
<name>A0A1H3NAD9_9RHOB</name>
<dbReference type="EMBL" id="FNPR01000006">
    <property type="protein sequence ID" value="SDY85911.1"/>
    <property type="molecule type" value="Genomic_DNA"/>
</dbReference>
<reference evidence="1 2" key="1">
    <citation type="submission" date="2016-10" db="EMBL/GenBank/DDBJ databases">
        <authorList>
            <person name="de Groot N.N."/>
        </authorList>
    </citation>
    <scope>NUCLEOTIDE SEQUENCE [LARGE SCALE GENOMIC DNA]</scope>
    <source>
        <strain evidence="1 2">DSM 24677</strain>
    </source>
</reference>
<gene>
    <name evidence="1" type="ORF">SAMN05444486_10638</name>
</gene>
<protein>
    <submittedName>
        <fullName evidence="1">Uncharacterized protein</fullName>
    </submittedName>
</protein>
<dbReference type="Proteomes" id="UP000199026">
    <property type="component" value="Unassembled WGS sequence"/>
</dbReference>
<sequence length="78" mass="8793">MLLISEKLLATDSRFDQFARINTKYPGDFLQGNERHGIPAVFKLAHVAAAKARCERERFLAEPFGSPDILNVLSYTLL</sequence>
<keyword evidence="2" id="KW-1185">Reference proteome</keyword>